<comment type="caution">
    <text evidence="1">The sequence shown here is derived from an EMBL/GenBank/DDBJ whole genome shotgun (WGS) entry which is preliminary data.</text>
</comment>
<gene>
    <name evidence="1" type="ORF">PGT21_029448</name>
</gene>
<reference evidence="1 2" key="1">
    <citation type="submission" date="2019-05" db="EMBL/GenBank/DDBJ databases">
        <title>Emergence of the Ug99 lineage of the wheat stem rust pathogen through somatic hybridization.</title>
        <authorList>
            <person name="Li F."/>
            <person name="Upadhyaya N.M."/>
            <person name="Sperschneider J."/>
            <person name="Matny O."/>
            <person name="Nguyen-Phuc H."/>
            <person name="Mago R."/>
            <person name="Raley C."/>
            <person name="Miller M.E."/>
            <person name="Silverstein K.A.T."/>
            <person name="Henningsen E."/>
            <person name="Hirsch C.D."/>
            <person name="Visser B."/>
            <person name="Pretorius Z.A."/>
            <person name="Steffenson B.J."/>
            <person name="Schwessinger B."/>
            <person name="Dodds P.N."/>
            <person name="Figueroa M."/>
        </authorList>
    </citation>
    <scope>NUCLEOTIDE SEQUENCE [LARGE SCALE GENOMIC DNA]</scope>
    <source>
        <strain evidence="1">21-0</strain>
    </source>
</reference>
<organism evidence="1 2">
    <name type="scientific">Puccinia graminis f. sp. tritici</name>
    <dbReference type="NCBI Taxonomy" id="56615"/>
    <lineage>
        <taxon>Eukaryota</taxon>
        <taxon>Fungi</taxon>
        <taxon>Dikarya</taxon>
        <taxon>Basidiomycota</taxon>
        <taxon>Pucciniomycotina</taxon>
        <taxon>Pucciniomycetes</taxon>
        <taxon>Pucciniales</taxon>
        <taxon>Pucciniaceae</taxon>
        <taxon>Puccinia</taxon>
    </lineage>
</organism>
<evidence type="ECO:0000313" key="1">
    <source>
        <dbReference type="EMBL" id="KAA1069608.1"/>
    </source>
</evidence>
<protein>
    <submittedName>
        <fullName evidence="1">Uncharacterized protein</fullName>
    </submittedName>
</protein>
<name>A0A5B0M0Y1_PUCGR</name>
<keyword evidence="2" id="KW-1185">Reference proteome</keyword>
<sequence>MAAPDSATLCFEKSELRKDKQQNVQRRAECQIRFRTTAWAPPTQPSAQFPTTEIWSISPSAYGPLIISVSQL</sequence>
<dbReference type="AlphaFoldDB" id="A0A5B0M0Y1"/>
<accession>A0A5B0M0Y1</accession>
<feature type="non-terminal residue" evidence="1">
    <location>
        <position position="72"/>
    </location>
</feature>
<proteinExistence type="predicted"/>
<dbReference type="EMBL" id="VSWC01000183">
    <property type="protein sequence ID" value="KAA1069608.1"/>
    <property type="molecule type" value="Genomic_DNA"/>
</dbReference>
<dbReference type="Proteomes" id="UP000324748">
    <property type="component" value="Unassembled WGS sequence"/>
</dbReference>
<evidence type="ECO:0000313" key="2">
    <source>
        <dbReference type="Proteomes" id="UP000324748"/>
    </source>
</evidence>